<evidence type="ECO:0000313" key="3">
    <source>
        <dbReference type="WBParaSite" id="Pan_g8740.t1"/>
    </source>
</evidence>
<sequence>MTQTPTKQPPGNTTSSMMVNKKNYRPRIHDHHPRTETKRVTNAVSQASKITILGGRVRMHKPDVSDGTEVNRALCQGNHRCGGRPAIVLAQDPSQPAPQGKDLRVSDQAPSSVVVSTNERGNIEVSAPRPPREETSEPVDGKMLLNALLMDNGFCRKLFEGLSVGSNLARRRLMMKA</sequence>
<reference evidence="3" key="2">
    <citation type="submission" date="2020-10" db="UniProtKB">
        <authorList>
            <consortium name="WormBaseParasite"/>
        </authorList>
    </citation>
    <scope>IDENTIFICATION</scope>
</reference>
<dbReference type="Proteomes" id="UP000492821">
    <property type="component" value="Unassembled WGS sequence"/>
</dbReference>
<evidence type="ECO:0000313" key="2">
    <source>
        <dbReference type="Proteomes" id="UP000492821"/>
    </source>
</evidence>
<evidence type="ECO:0000256" key="1">
    <source>
        <dbReference type="SAM" id="MobiDB-lite"/>
    </source>
</evidence>
<name>A0A7E4W9Y2_PANRE</name>
<proteinExistence type="predicted"/>
<reference evidence="2" key="1">
    <citation type="journal article" date="2013" name="Genetics">
        <title>The draft genome and transcriptome of Panagrellus redivivus are shaped by the harsh demands of a free-living lifestyle.</title>
        <authorList>
            <person name="Srinivasan J."/>
            <person name="Dillman A.R."/>
            <person name="Macchietto M.G."/>
            <person name="Heikkinen L."/>
            <person name="Lakso M."/>
            <person name="Fracchia K.M."/>
            <person name="Antoshechkin I."/>
            <person name="Mortazavi A."/>
            <person name="Wong G."/>
            <person name="Sternberg P.W."/>
        </authorList>
    </citation>
    <scope>NUCLEOTIDE SEQUENCE [LARGE SCALE GENOMIC DNA]</scope>
    <source>
        <strain evidence="2">MT8872</strain>
    </source>
</reference>
<feature type="region of interest" description="Disordered" evidence="1">
    <location>
        <begin position="89"/>
        <end position="111"/>
    </location>
</feature>
<organism evidence="2 3">
    <name type="scientific">Panagrellus redivivus</name>
    <name type="common">Microworm</name>
    <dbReference type="NCBI Taxonomy" id="6233"/>
    <lineage>
        <taxon>Eukaryota</taxon>
        <taxon>Metazoa</taxon>
        <taxon>Ecdysozoa</taxon>
        <taxon>Nematoda</taxon>
        <taxon>Chromadorea</taxon>
        <taxon>Rhabditida</taxon>
        <taxon>Tylenchina</taxon>
        <taxon>Panagrolaimomorpha</taxon>
        <taxon>Panagrolaimoidea</taxon>
        <taxon>Panagrolaimidae</taxon>
        <taxon>Panagrellus</taxon>
    </lineage>
</organism>
<dbReference type="WBParaSite" id="Pan_g8740.t1">
    <property type="protein sequence ID" value="Pan_g8740.t1"/>
    <property type="gene ID" value="Pan_g8740"/>
</dbReference>
<accession>A0A7E4W9Y2</accession>
<dbReference type="AlphaFoldDB" id="A0A7E4W9Y2"/>
<keyword evidence="2" id="KW-1185">Reference proteome</keyword>
<protein>
    <submittedName>
        <fullName evidence="3">Uncharacterized protein</fullName>
    </submittedName>
</protein>
<feature type="compositionally biased region" description="Polar residues" evidence="1">
    <location>
        <begin position="1"/>
        <end position="18"/>
    </location>
</feature>
<feature type="region of interest" description="Disordered" evidence="1">
    <location>
        <begin position="1"/>
        <end position="30"/>
    </location>
</feature>